<comment type="function">
    <text evidence="13">DNA-dependent RNA polymerase catalyzes the transcription of DNA into RNA using the four ribonucleoside triphosphates as substrates. Largest and catalytic core component of RNA polymerase III which synthesizes small RNAs, such as 5S rRNA and tRNAs. Forms the polymerase active center together with the second largest subunit. A single-stranded DNA template strand of the promoter is positioned within the central active site cleft of Pol III. A bridging helix emanates from RPC1 and crosses the cleft near the catalytic site and is thought to promote translocation of Pol III by acting as a ratchet that moves the RNA-DNA hybrid through the active site by switching from straight to bent conformations at each step of nucleotide addition.</text>
</comment>
<dbReference type="EC" id="2.7.7.6" evidence="14"/>
<dbReference type="OrthoDB" id="270392at2759"/>
<evidence type="ECO:0000256" key="14">
    <source>
        <dbReference type="RuleBase" id="RU004279"/>
    </source>
</evidence>
<evidence type="ECO:0000256" key="6">
    <source>
        <dbReference type="ARBA" id="ARBA00022695"/>
    </source>
</evidence>
<dbReference type="GO" id="GO:0003677">
    <property type="term" value="F:DNA binding"/>
    <property type="evidence" value="ECO:0007669"/>
    <property type="project" value="InterPro"/>
</dbReference>
<evidence type="ECO:0000256" key="11">
    <source>
        <dbReference type="ARBA" id="ARBA00023242"/>
    </source>
</evidence>
<dbReference type="Gene3D" id="1.10.150.390">
    <property type="match status" value="1"/>
</dbReference>
<dbReference type="RefSeq" id="XP_018025985.1">
    <property type="nucleotide sequence ID" value="XM_018170496.2"/>
</dbReference>
<evidence type="ECO:0000256" key="4">
    <source>
        <dbReference type="ARBA" id="ARBA00022478"/>
    </source>
</evidence>
<comment type="catalytic activity">
    <reaction evidence="12 14">
        <text>RNA(n) + a ribonucleoside 5'-triphosphate = RNA(n+1) + diphosphate</text>
        <dbReference type="Rhea" id="RHEA:21248"/>
        <dbReference type="Rhea" id="RHEA-COMP:14527"/>
        <dbReference type="Rhea" id="RHEA-COMP:17342"/>
        <dbReference type="ChEBI" id="CHEBI:33019"/>
        <dbReference type="ChEBI" id="CHEBI:61557"/>
        <dbReference type="ChEBI" id="CHEBI:140395"/>
        <dbReference type="EC" id="2.7.7.6"/>
    </reaction>
</comment>
<dbReference type="FunFam" id="1.10.132.30:FF:000001">
    <property type="entry name" value="DNA-directed RNA polymerase subunit"/>
    <property type="match status" value="1"/>
</dbReference>
<comment type="similarity">
    <text evidence="2 14">Belongs to the RNA polymerase beta' chain family.</text>
</comment>
<dbReference type="GO" id="GO:0006351">
    <property type="term" value="P:DNA-templated transcription"/>
    <property type="evidence" value="ECO:0007669"/>
    <property type="project" value="InterPro"/>
</dbReference>
<keyword evidence="11" id="KW-0539">Nucleus</keyword>
<dbReference type="Pfam" id="PF04983">
    <property type="entry name" value="RNA_pol_Rpb1_3"/>
    <property type="match status" value="1"/>
</dbReference>
<dbReference type="Gene3D" id="1.10.132.30">
    <property type="match status" value="1"/>
</dbReference>
<dbReference type="CDD" id="cd02583">
    <property type="entry name" value="RNAP_III_RPC1_N"/>
    <property type="match status" value="1"/>
</dbReference>
<dbReference type="Gene3D" id="4.10.860.120">
    <property type="entry name" value="RNA polymerase II, clamp domain"/>
    <property type="match status" value="1"/>
</dbReference>
<keyword evidence="5 14" id="KW-0808">Transferase</keyword>
<dbReference type="PANTHER" id="PTHR48446:SF1">
    <property type="entry name" value="DNA-DIRECTED RNA POLYMERASE SUBUNIT BETA' N-TERMINAL SECTION"/>
    <property type="match status" value="1"/>
</dbReference>
<keyword evidence="16" id="KW-1185">Reference proteome</keyword>
<dbReference type="GO" id="GO:0000428">
    <property type="term" value="C:DNA-directed RNA polymerase complex"/>
    <property type="evidence" value="ECO:0007669"/>
    <property type="project" value="UniProtKB-KW"/>
</dbReference>
<dbReference type="CTD" id="11128"/>
<dbReference type="InterPro" id="IPR007081">
    <property type="entry name" value="RNA_pol_Rpb1_5"/>
</dbReference>
<dbReference type="GO" id="GO:0003899">
    <property type="term" value="F:DNA-directed RNA polymerase activity"/>
    <property type="evidence" value="ECO:0007669"/>
    <property type="project" value="UniProtKB-EC"/>
</dbReference>
<evidence type="ECO:0000256" key="10">
    <source>
        <dbReference type="ARBA" id="ARBA00023163"/>
    </source>
</evidence>
<gene>
    <name evidence="17" type="primary">LOC108681466</name>
</gene>
<dbReference type="InterPro" id="IPR007083">
    <property type="entry name" value="RNA_pol_Rpb1_4"/>
</dbReference>
<name>A0A8B7PJ24_HYAAZ</name>
<evidence type="ECO:0000256" key="2">
    <source>
        <dbReference type="ARBA" id="ARBA00006460"/>
    </source>
</evidence>
<keyword evidence="8" id="KW-0862">Zinc</keyword>
<evidence type="ECO:0000256" key="5">
    <source>
        <dbReference type="ARBA" id="ARBA00022679"/>
    </source>
</evidence>
<dbReference type="Gene3D" id="2.40.40.20">
    <property type="match status" value="1"/>
</dbReference>
<dbReference type="InterPro" id="IPR044893">
    <property type="entry name" value="RNA_pol_Rpb1_clamp_domain"/>
</dbReference>
<evidence type="ECO:0000313" key="16">
    <source>
        <dbReference type="Proteomes" id="UP000694843"/>
    </source>
</evidence>
<keyword evidence="4 14" id="KW-0240">DNA-directed RNA polymerase</keyword>
<dbReference type="SUPFAM" id="SSF64484">
    <property type="entry name" value="beta and beta-prime subunits of DNA dependent RNA-polymerase"/>
    <property type="match status" value="1"/>
</dbReference>
<dbReference type="InterPro" id="IPR042102">
    <property type="entry name" value="RNA_pol_Rpb1_3_sf"/>
</dbReference>
<dbReference type="GO" id="GO:0005654">
    <property type="term" value="C:nucleoplasm"/>
    <property type="evidence" value="ECO:0007669"/>
    <property type="project" value="UniProtKB-ARBA"/>
</dbReference>
<dbReference type="Pfam" id="PF00623">
    <property type="entry name" value="RNA_pol_Rpb1_2"/>
    <property type="match status" value="1"/>
</dbReference>
<evidence type="ECO:0000256" key="8">
    <source>
        <dbReference type="ARBA" id="ARBA00022833"/>
    </source>
</evidence>
<dbReference type="SMART" id="SM00663">
    <property type="entry name" value="RPOLA_N"/>
    <property type="match status" value="1"/>
</dbReference>
<keyword evidence="9" id="KW-0460">Magnesium</keyword>
<comment type="subunit">
    <text evidence="3">Component of the RNA polymerase III (Pol III) complex consisting of 17 subunits.</text>
</comment>
<dbReference type="InterPro" id="IPR015700">
    <property type="entry name" value="RPC1"/>
</dbReference>
<dbReference type="NCBIfam" id="NF006336">
    <property type="entry name" value="PRK08566.1"/>
    <property type="match status" value="1"/>
</dbReference>
<dbReference type="InterPro" id="IPR006592">
    <property type="entry name" value="RNA_pol_N"/>
</dbReference>
<dbReference type="Pfam" id="PF05000">
    <property type="entry name" value="RNA_pol_Rpb1_4"/>
    <property type="match status" value="1"/>
</dbReference>
<dbReference type="FunFam" id="1.10.150.390:FF:000004">
    <property type="entry name" value="DNA-directed RNA polymerase subunit"/>
    <property type="match status" value="1"/>
</dbReference>
<dbReference type="Pfam" id="PF04998">
    <property type="entry name" value="RNA_pol_Rpb1_5"/>
    <property type="match status" value="1"/>
</dbReference>
<dbReference type="InterPro" id="IPR007080">
    <property type="entry name" value="RNA_pol_Rpb1_1"/>
</dbReference>
<dbReference type="InterPro" id="IPR035697">
    <property type="entry name" value="RNAP_III_RPC1_N"/>
</dbReference>
<evidence type="ECO:0000256" key="1">
    <source>
        <dbReference type="ARBA" id="ARBA00004123"/>
    </source>
</evidence>
<evidence type="ECO:0000313" key="17">
    <source>
        <dbReference type="RefSeq" id="XP_018025985.1"/>
    </source>
</evidence>
<evidence type="ECO:0000256" key="13">
    <source>
        <dbReference type="ARBA" id="ARBA00058108"/>
    </source>
</evidence>
<evidence type="ECO:0000256" key="7">
    <source>
        <dbReference type="ARBA" id="ARBA00022723"/>
    </source>
</evidence>
<evidence type="ECO:0000256" key="12">
    <source>
        <dbReference type="ARBA" id="ARBA00048552"/>
    </source>
</evidence>
<dbReference type="GeneID" id="108681466"/>
<dbReference type="InterPro" id="IPR035698">
    <property type="entry name" value="RNAP_III_Rpc1_C"/>
</dbReference>
<dbReference type="InterPro" id="IPR000722">
    <property type="entry name" value="RNA_pol_asu"/>
</dbReference>
<dbReference type="Gene3D" id="3.30.1490.180">
    <property type="entry name" value="RNA polymerase ii"/>
    <property type="match status" value="1"/>
</dbReference>
<evidence type="ECO:0000256" key="3">
    <source>
        <dbReference type="ARBA" id="ARBA00011206"/>
    </source>
</evidence>
<evidence type="ECO:0000256" key="9">
    <source>
        <dbReference type="ARBA" id="ARBA00022842"/>
    </source>
</evidence>
<keyword evidence="7" id="KW-0479">Metal-binding</keyword>
<sequence>MKELYQEKDRVSNITAIKFTCLNSAMTSQMSSILIENSTMYMPDEPGKPNPQGPLSRKMGISQKDSSCSTCGKAIEECPGHFGHVDLHLPVYHWGYFKNVVQIMQCICKSCARLLLKPDVIAKFTLQSRKNANDYLKKKAMLKKVNEMCKKVRVCPHCQSLNGVVKKLAPMKIIHEKFRGAKKDDSARQKYMNQYNSLVQHAPDVSSQLPSNPVELIYPAEVLKLFNSMDPQDVCVLCMDEQYSHPRDLIITRLPVAPNCVRPSVFSDLKKPGSNEDDISNITALIIFLNNLVAHRGDNTRIGNLYQAYEIMQLHVALLINSEISLPPELNLARKSYVGFVQRLKGKQGRFRGNLSGKRVDFSSRTVISPDPNLKIDQVGVPEEVAKTLTYPERVTAHNIELMRQLVLNGPDVHPGAVYLEQKITPGIKKSIRHLYKRKHELSQNLREGDLIERHLMDGDTVLFNRQPSLHKMSIMAHRALVLPWRTFRFNECVCGPYNADFDGDEMNLHLPQTEEARAEARTLMAVSNNLVTPRSGSLIIGATQDFITGSYMLTRKSEFFDKSSACSLLMSISESAHVELPPPAIMKPMQLWTGKQLFSLVMRPSQRCQVRVNLLANKCKDQSCRYKDELCSSDNYVHVRNSELLCGVVDKSIIGAGSRKNIFYTLLKDYGKEEAAEAMWRVSRMSTQYLMMHGFSIGIGDLSPSTSLLAMKEDLLRKGNAKCAEYIDQLEAGQLETSPGCNAEETLEQMILSVLSNIRESAGKGCIEELQRHNSALIMAVSGSKGSTINISQMIACVGQQAISGKRVPDGFTNRSLPHYHRHSKIPEAKGFVSNSFFSGLTPSEFLFHTMGGREGLVDTAVKTADTGYMQRRLVKCLEDLFVAYDGTVRNSSQEVIQFRYGDDGLDPSLVEVVPKAVDGNATPPLDFERILYHIKAITPPGNEFLKSTDPVRCTKEYLAELTEGANKTFSLLSENFRKSIIEFMEKESQKMAEAEVLEKKLNSKHRLRPFTVDQLLAFVQTLVNRYLGSNILSLSRDGSDRTEAGPGIIVEPGTGVGALCAQCIGEPATQMTLKTFHFAGVAAMNITLGVPRIKEIINATRCISTPIITAQLIDNRDAHKARRVKAHIEKTLLGEVCEFIKFVCREDEMFFIIKLAIEHINLLQLGISAESVKYSICTSKMKVRESEVSVKSVTLLVVRPNPHGKEDAYHQMQHIIKHLPKVVVKGLPTISRAVIHQRDFRPGENRDSPIYELLVEGDNLREVMATVGVDGHKCRSNNIVEVYNTLGIEAARQTIVDEITHTMNSHGLGIDSRHVYLLADLMTCRGAVYGITRHGLAKIKESVLMLASFEKTADHLYEASYHGQVNEINGVSESIITGKPINLGTGLFKLVQRHRRSDMVPDSHKLTLDLDDTLEGMPSPMPIGRRAKLFDVPEFHVNLYGSKKSYSYTR</sequence>
<protein>
    <recommendedName>
        <fullName evidence="14">DNA-directed RNA polymerase subunit</fullName>
        <ecNumber evidence="14">2.7.7.6</ecNumber>
    </recommendedName>
</protein>
<evidence type="ECO:0000259" key="15">
    <source>
        <dbReference type="SMART" id="SM00663"/>
    </source>
</evidence>
<dbReference type="GO" id="GO:0046872">
    <property type="term" value="F:metal ion binding"/>
    <property type="evidence" value="ECO:0007669"/>
    <property type="project" value="UniProtKB-KW"/>
</dbReference>
<accession>A0A8B7PJ24</accession>
<dbReference type="Gene3D" id="1.10.274.100">
    <property type="entry name" value="RNA polymerase Rpb1, domain 3"/>
    <property type="match status" value="1"/>
</dbReference>
<keyword evidence="6 14" id="KW-0548">Nucleotidyltransferase</keyword>
<dbReference type="Proteomes" id="UP000694843">
    <property type="component" value="Unplaced"/>
</dbReference>
<dbReference type="FunFam" id="2.40.40.20:FF:000019">
    <property type="entry name" value="DNA-directed RNA polymerase II subunit RPB1"/>
    <property type="match status" value="1"/>
</dbReference>
<dbReference type="InterPro" id="IPR038120">
    <property type="entry name" value="Rpb1_funnel_sf"/>
</dbReference>
<comment type="subcellular location">
    <subcellularLocation>
        <location evidence="1">Nucleus</location>
    </subcellularLocation>
</comment>
<dbReference type="Gene3D" id="6.10.250.2940">
    <property type="match status" value="1"/>
</dbReference>
<dbReference type="Gene3D" id="6.20.50.80">
    <property type="match status" value="1"/>
</dbReference>
<organism evidence="16 17">
    <name type="scientific">Hyalella azteca</name>
    <name type="common">Amphipod</name>
    <dbReference type="NCBI Taxonomy" id="294128"/>
    <lineage>
        <taxon>Eukaryota</taxon>
        <taxon>Metazoa</taxon>
        <taxon>Ecdysozoa</taxon>
        <taxon>Arthropoda</taxon>
        <taxon>Crustacea</taxon>
        <taxon>Multicrustacea</taxon>
        <taxon>Malacostraca</taxon>
        <taxon>Eumalacostraca</taxon>
        <taxon>Peracarida</taxon>
        <taxon>Amphipoda</taxon>
        <taxon>Senticaudata</taxon>
        <taxon>Talitrida</taxon>
        <taxon>Talitroidea</taxon>
        <taxon>Hyalellidae</taxon>
        <taxon>Hyalella</taxon>
    </lineage>
</organism>
<feature type="domain" description="RNA polymerase N-terminal" evidence="15">
    <location>
        <begin position="247"/>
        <end position="555"/>
    </location>
</feature>
<dbReference type="InterPro" id="IPR007066">
    <property type="entry name" value="RNA_pol_Rpb1_3"/>
</dbReference>
<dbReference type="OMA" id="AVCPPYN"/>
<dbReference type="KEGG" id="hazt:108681466"/>
<reference evidence="17" key="1">
    <citation type="submission" date="2025-08" db="UniProtKB">
        <authorList>
            <consortium name="RefSeq"/>
        </authorList>
    </citation>
    <scope>IDENTIFICATION</scope>
    <source>
        <tissue evidence="17">Whole organism</tissue>
    </source>
</reference>
<dbReference type="Pfam" id="PF04997">
    <property type="entry name" value="RNA_pol_Rpb1_1"/>
    <property type="match status" value="1"/>
</dbReference>
<dbReference type="CDD" id="cd02736">
    <property type="entry name" value="RNAP_III_Rpc1_C"/>
    <property type="match status" value="1"/>
</dbReference>
<keyword evidence="10 14" id="KW-0804">Transcription</keyword>
<dbReference type="PANTHER" id="PTHR48446">
    <property type="entry name" value="DNA-DIRECTED RNA POLYMERASE SUBUNIT BETA' N-TERMINAL SECTION"/>
    <property type="match status" value="1"/>
</dbReference>
<proteinExistence type="inferred from homology"/>